<keyword evidence="3" id="KW-0456">Lyase</keyword>
<name>A0A5C8PAS9_9HYPH</name>
<evidence type="ECO:0000313" key="3">
    <source>
        <dbReference type="EMBL" id="TXL70672.1"/>
    </source>
</evidence>
<dbReference type="EMBL" id="VDUZ01000055">
    <property type="protein sequence ID" value="TXL70672.1"/>
    <property type="molecule type" value="Genomic_DNA"/>
</dbReference>
<dbReference type="InterPro" id="IPR001753">
    <property type="entry name" value="Enoyl-CoA_hydra/iso"/>
</dbReference>
<dbReference type="PANTHER" id="PTHR43684">
    <property type="match status" value="1"/>
</dbReference>
<dbReference type="Gene3D" id="3.90.226.10">
    <property type="entry name" value="2-enoyl-CoA Hydratase, Chain A, domain 1"/>
    <property type="match status" value="1"/>
</dbReference>
<keyword evidence="4" id="KW-1185">Reference proteome</keyword>
<gene>
    <name evidence="3" type="ORF">FHP25_33415</name>
</gene>
<feature type="region of interest" description="Disordered" evidence="2">
    <location>
        <begin position="279"/>
        <end position="298"/>
    </location>
</feature>
<comment type="caution">
    <text evidence="3">The sequence shown here is derived from an EMBL/GenBank/DDBJ whole genome shotgun (WGS) entry which is preliminary data.</text>
</comment>
<dbReference type="Pfam" id="PF00378">
    <property type="entry name" value="ECH_1"/>
    <property type="match status" value="1"/>
</dbReference>
<dbReference type="NCBIfam" id="NF006109">
    <property type="entry name" value="PRK08260.1"/>
    <property type="match status" value="1"/>
</dbReference>
<accession>A0A5C8PAS9</accession>
<evidence type="ECO:0000256" key="1">
    <source>
        <dbReference type="ARBA" id="ARBA00005254"/>
    </source>
</evidence>
<dbReference type="GO" id="GO:0004300">
    <property type="term" value="F:enoyl-CoA hydratase activity"/>
    <property type="evidence" value="ECO:0007669"/>
    <property type="project" value="UniProtKB-EC"/>
</dbReference>
<dbReference type="CDD" id="cd06558">
    <property type="entry name" value="crotonase-like"/>
    <property type="match status" value="1"/>
</dbReference>
<dbReference type="OrthoDB" id="9777711at2"/>
<dbReference type="InterPro" id="IPR051053">
    <property type="entry name" value="ECH/Chromodomain_protein"/>
</dbReference>
<feature type="region of interest" description="Disordered" evidence="2">
    <location>
        <begin position="1"/>
        <end position="20"/>
    </location>
</feature>
<dbReference type="EC" id="4.2.1.17" evidence="3"/>
<sequence>MICAAGSRSSTPSATSRPEGRFAAVTDTATLTEVSNGVMTVTLNRPAKLNAYNQQMGRELVAAFRRADTDDDVRVVIVTGAGRAFCAGADMSRDSGFFAKDGESPDPGPEDRFVTRIFECLKPVIAAINGPAVGVGITLALPMDIRIATDAARFGFVFTRRGLVPEAGSAWFLPRVVGLPQALRWIYAGAMVSAEEALKAGLVSEIVPPDRLLARAQEIAREIADNTSPVATALSRQLLWRASAADHPDAALAVDATLNRALATSPEAKEGIAAFLEKRPPRFPGRPSRDLPPPYPWW</sequence>
<protein>
    <submittedName>
        <fullName evidence="3">Enoyl-CoA hydratase</fullName>
        <ecNumber evidence="3">4.2.1.17</ecNumber>
    </submittedName>
</protein>
<organism evidence="3 4">
    <name type="scientific">Vineibacter terrae</name>
    <dbReference type="NCBI Taxonomy" id="2586908"/>
    <lineage>
        <taxon>Bacteria</taxon>
        <taxon>Pseudomonadati</taxon>
        <taxon>Pseudomonadota</taxon>
        <taxon>Alphaproteobacteria</taxon>
        <taxon>Hyphomicrobiales</taxon>
        <taxon>Vineibacter</taxon>
    </lineage>
</organism>
<dbReference type="Proteomes" id="UP000321638">
    <property type="component" value="Unassembled WGS sequence"/>
</dbReference>
<proteinExistence type="inferred from homology"/>
<dbReference type="AlphaFoldDB" id="A0A5C8PAS9"/>
<dbReference type="SUPFAM" id="SSF52096">
    <property type="entry name" value="ClpP/crotonase"/>
    <property type="match status" value="1"/>
</dbReference>
<evidence type="ECO:0000313" key="4">
    <source>
        <dbReference type="Proteomes" id="UP000321638"/>
    </source>
</evidence>
<comment type="similarity">
    <text evidence="1">Belongs to the enoyl-CoA hydratase/isomerase family.</text>
</comment>
<dbReference type="InterPro" id="IPR029045">
    <property type="entry name" value="ClpP/crotonase-like_dom_sf"/>
</dbReference>
<reference evidence="3 4" key="1">
    <citation type="submission" date="2019-06" db="EMBL/GenBank/DDBJ databases">
        <title>New taxonomy in bacterial strain CC-CFT640, isolated from vineyard.</title>
        <authorList>
            <person name="Lin S.-Y."/>
            <person name="Tsai C.-F."/>
            <person name="Young C.-C."/>
        </authorList>
    </citation>
    <scope>NUCLEOTIDE SEQUENCE [LARGE SCALE GENOMIC DNA]</scope>
    <source>
        <strain evidence="3 4">CC-CFT640</strain>
    </source>
</reference>
<evidence type="ECO:0000256" key="2">
    <source>
        <dbReference type="SAM" id="MobiDB-lite"/>
    </source>
</evidence>
<feature type="compositionally biased region" description="Low complexity" evidence="2">
    <location>
        <begin position="1"/>
        <end position="17"/>
    </location>
</feature>
<dbReference type="PANTHER" id="PTHR43684:SF4">
    <property type="entry name" value="ENOYL-COA HYDRATASE_ISOMERASE FAMILY PROTEIN (AFU_ORTHOLOGUE AFUA_1G01890)"/>
    <property type="match status" value="1"/>
</dbReference>